<dbReference type="AlphaFoldDB" id="A0ABD3DI46"/>
<keyword evidence="3" id="KW-1185">Reference proteome</keyword>
<evidence type="ECO:0000313" key="2">
    <source>
        <dbReference type="EMBL" id="KAL3641311.1"/>
    </source>
</evidence>
<dbReference type="EMBL" id="JAVIJP010000017">
    <property type="protein sequence ID" value="KAL3641311.1"/>
    <property type="molecule type" value="Genomic_DNA"/>
</dbReference>
<proteinExistence type="predicted"/>
<name>A0ABD3DI46_9LAMI</name>
<accession>A0ABD3DI46</accession>
<evidence type="ECO:0000313" key="3">
    <source>
        <dbReference type="Proteomes" id="UP001632038"/>
    </source>
</evidence>
<dbReference type="PANTHER" id="PTHR35690">
    <property type="entry name" value="OS01G0363500 PROTEIN"/>
    <property type="match status" value="1"/>
</dbReference>
<feature type="region of interest" description="Disordered" evidence="1">
    <location>
        <begin position="1"/>
        <end position="23"/>
    </location>
</feature>
<dbReference type="PANTHER" id="PTHR35690:SF1">
    <property type="entry name" value="OS01G0363500 PROTEIN"/>
    <property type="match status" value="1"/>
</dbReference>
<gene>
    <name evidence="2" type="ORF">CASFOL_016279</name>
</gene>
<comment type="caution">
    <text evidence="2">The sequence shown here is derived from an EMBL/GenBank/DDBJ whole genome shotgun (WGS) entry which is preliminary data.</text>
</comment>
<reference evidence="3" key="1">
    <citation type="journal article" date="2024" name="IScience">
        <title>Strigolactones Initiate the Formation of Haustorium-like Structures in Castilleja.</title>
        <authorList>
            <person name="Buerger M."/>
            <person name="Peterson D."/>
            <person name="Chory J."/>
        </authorList>
    </citation>
    <scope>NUCLEOTIDE SEQUENCE [LARGE SCALE GENOMIC DNA]</scope>
</reference>
<organism evidence="2 3">
    <name type="scientific">Castilleja foliolosa</name>
    <dbReference type="NCBI Taxonomy" id="1961234"/>
    <lineage>
        <taxon>Eukaryota</taxon>
        <taxon>Viridiplantae</taxon>
        <taxon>Streptophyta</taxon>
        <taxon>Embryophyta</taxon>
        <taxon>Tracheophyta</taxon>
        <taxon>Spermatophyta</taxon>
        <taxon>Magnoliopsida</taxon>
        <taxon>eudicotyledons</taxon>
        <taxon>Gunneridae</taxon>
        <taxon>Pentapetalae</taxon>
        <taxon>asterids</taxon>
        <taxon>lamiids</taxon>
        <taxon>Lamiales</taxon>
        <taxon>Orobanchaceae</taxon>
        <taxon>Pedicularideae</taxon>
        <taxon>Castillejinae</taxon>
        <taxon>Castilleja</taxon>
    </lineage>
</organism>
<sequence>MEGEPELPAPLPSEAKFFRPDPTHPINIYPNSFNLSRTFNSTSSSTTSSSPSSPPDLVRHAQAAFKRHRPLVEVEECVKVLKNAAKTRKVPADEILKAFSVVEKAKLVDPSPFLETLCGKYFPITAVQRERGLRMGCISGI</sequence>
<protein>
    <submittedName>
        <fullName evidence="2">Uncharacterized protein</fullName>
    </submittedName>
</protein>
<evidence type="ECO:0000256" key="1">
    <source>
        <dbReference type="SAM" id="MobiDB-lite"/>
    </source>
</evidence>
<dbReference type="Proteomes" id="UP001632038">
    <property type="component" value="Unassembled WGS sequence"/>
</dbReference>